<evidence type="ECO:0000313" key="1">
    <source>
        <dbReference type="EMBL" id="MFD0966280.1"/>
    </source>
</evidence>
<gene>
    <name evidence="1" type="ORF">ACFQ02_05365</name>
</gene>
<dbReference type="EMBL" id="JBHTJN010000010">
    <property type="protein sequence ID" value="MFD0966280.1"/>
    <property type="molecule type" value="Genomic_DNA"/>
</dbReference>
<accession>A0ABW3I8K9</accession>
<evidence type="ECO:0000313" key="2">
    <source>
        <dbReference type="Proteomes" id="UP001596996"/>
    </source>
</evidence>
<protein>
    <submittedName>
        <fullName evidence="1">Uncharacterized protein</fullName>
    </submittedName>
</protein>
<dbReference type="RefSeq" id="WP_380820255.1">
    <property type="nucleotide sequence ID" value="NZ_JBHTJN010000010.1"/>
</dbReference>
<sequence>MATEKLTKKRLIQIIITLCILVAAFISRSCHDEPDRHQHTVFTEIDKKQTVKI</sequence>
<reference evidence="2" key="1">
    <citation type="journal article" date="2019" name="Int. J. Syst. Evol. Microbiol.">
        <title>The Global Catalogue of Microorganisms (GCM) 10K type strain sequencing project: providing services to taxonomists for standard genome sequencing and annotation.</title>
        <authorList>
            <consortium name="The Broad Institute Genomics Platform"/>
            <consortium name="The Broad Institute Genome Sequencing Center for Infectious Disease"/>
            <person name="Wu L."/>
            <person name="Ma J."/>
        </authorList>
    </citation>
    <scope>NUCLEOTIDE SEQUENCE [LARGE SCALE GENOMIC DNA]</scope>
    <source>
        <strain evidence="2">CCUG 61707</strain>
    </source>
</reference>
<comment type="caution">
    <text evidence="1">The sequence shown here is derived from an EMBL/GenBank/DDBJ whole genome shotgun (WGS) entry which is preliminary data.</text>
</comment>
<organism evidence="1 2">
    <name type="scientific">Seminibacterium arietis</name>
    <dbReference type="NCBI Taxonomy" id="1173502"/>
    <lineage>
        <taxon>Bacteria</taxon>
        <taxon>Pseudomonadati</taxon>
        <taxon>Pseudomonadota</taxon>
        <taxon>Gammaproteobacteria</taxon>
        <taxon>Pasteurellales</taxon>
        <taxon>Pasteurellaceae</taxon>
        <taxon>Seminibacterium</taxon>
    </lineage>
</organism>
<keyword evidence="2" id="KW-1185">Reference proteome</keyword>
<dbReference type="Proteomes" id="UP001596996">
    <property type="component" value="Unassembled WGS sequence"/>
</dbReference>
<name>A0ABW3I8K9_9PAST</name>
<proteinExistence type="predicted"/>